<dbReference type="EMBL" id="BSRL01000010">
    <property type="protein sequence ID" value="GLV71167.1"/>
    <property type="molecule type" value="Genomic_DNA"/>
</dbReference>
<sequence>MRAIYPCGKDCAGKRLNGGRYENGKYTGEKYDSAYPQHSAPYPAAVKWVKGLNLEVEFRCISSDLNW</sequence>
<evidence type="ECO:0000313" key="3">
    <source>
        <dbReference type="Proteomes" id="UP001058167"/>
    </source>
</evidence>
<evidence type="ECO:0000313" key="1">
    <source>
        <dbReference type="EMBL" id="GKX48865.1"/>
    </source>
</evidence>
<dbReference type="AlphaFoldDB" id="A0AAI9L3L6"/>
<accession>A0AAI9L3L6</accession>
<evidence type="ECO:0000313" key="4">
    <source>
        <dbReference type="Proteomes" id="UP001165145"/>
    </source>
</evidence>
<reference evidence="1" key="1">
    <citation type="submission" date="2022-06" db="EMBL/GenBank/DDBJ databases">
        <title>Draft genome sequences of Pectobacterium carotovorum subsp. carotovorum str. NBRC12380.</title>
        <authorList>
            <person name="Wakabayashi Y."/>
            <person name="Kojima K."/>
        </authorList>
    </citation>
    <scope>NUCLEOTIDE SEQUENCE</scope>
    <source>
        <strain evidence="1">NBRC 12380</strain>
    </source>
</reference>
<reference evidence="2" key="2">
    <citation type="submission" date="2023-02" db="EMBL/GenBank/DDBJ databases">
        <title>Pectobacterium carotovorum subsp. carotovorum NBRC 12380.</title>
        <authorList>
            <person name="Ichikawa N."/>
            <person name="Sato H."/>
            <person name="Tonouchi N."/>
        </authorList>
    </citation>
    <scope>NUCLEOTIDE SEQUENCE</scope>
    <source>
        <strain evidence="2">NBRC 12380</strain>
    </source>
</reference>
<dbReference type="EMBL" id="BRLF01000010">
    <property type="protein sequence ID" value="GKX48865.1"/>
    <property type="molecule type" value="Genomic_DNA"/>
</dbReference>
<evidence type="ECO:0000313" key="2">
    <source>
        <dbReference type="EMBL" id="GLV71167.1"/>
    </source>
</evidence>
<comment type="caution">
    <text evidence="2">The sequence shown here is derived from an EMBL/GenBank/DDBJ whole genome shotgun (WGS) entry which is preliminary data.</text>
</comment>
<dbReference type="Proteomes" id="UP001165145">
    <property type="component" value="Unassembled WGS sequence"/>
</dbReference>
<protein>
    <submittedName>
        <fullName evidence="2">Uncharacterized protein</fullName>
    </submittedName>
</protein>
<organism evidence="2 4">
    <name type="scientific">Pectobacterium carotovorum subsp. carotovorum</name>
    <name type="common">Erwinia carotovora subsp. carotovora</name>
    <dbReference type="NCBI Taxonomy" id="555"/>
    <lineage>
        <taxon>Bacteria</taxon>
        <taxon>Pseudomonadati</taxon>
        <taxon>Pseudomonadota</taxon>
        <taxon>Gammaproteobacteria</taxon>
        <taxon>Enterobacterales</taxon>
        <taxon>Pectobacteriaceae</taxon>
        <taxon>Pectobacterium</taxon>
    </lineage>
</organism>
<proteinExistence type="predicted"/>
<dbReference type="Proteomes" id="UP001058167">
    <property type="component" value="Unassembled WGS sequence"/>
</dbReference>
<gene>
    <name evidence="2" type="ORF">Pcaca03_36110</name>
    <name evidence="1" type="ORF">SOASR016_36170</name>
</gene>
<name>A0AAI9L3L6_PECCC</name>
<keyword evidence="3" id="KW-1185">Reference proteome</keyword>